<feature type="compositionally biased region" description="Basic and acidic residues" evidence="4">
    <location>
        <begin position="753"/>
        <end position="762"/>
    </location>
</feature>
<dbReference type="PANTHER" id="PTHR12287">
    <property type="entry name" value="EPIDERMAL GROWTH FACTOR RECEPTOR KINASE SUBSTRATE EPS8-RELATED PROTEIN"/>
    <property type="match status" value="1"/>
</dbReference>
<dbReference type="Pfam" id="PF00018">
    <property type="entry name" value="SH3_1"/>
    <property type="match status" value="1"/>
</dbReference>
<dbReference type="PROSITE" id="PS50002">
    <property type="entry name" value="SH3"/>
    <property type="match status" value="1"/>
</dbReference>
<feature type="compositionally biased region" description="Pro residues" evidence="4">
    <location>
        <begin position="782"/>
        <end position="798"/>
    </location>
</feature>
<dbReference type="Gene3D" id="2.30.29.30">
    <property type="entry name" value="Pleckstrin-homology domain (PH domain)/Phosphotyrosine-binding domain (PTB)"/>
    <property type="match status" value="1"/>
</dbReference>
<evidence type="ECO:0000256" key="2">
    <source>
        <dbReference type="ARBA" id="ARBA00022443"/>
    </source>
</evidence>
<dbReference type="SMART" id="SM00326">
    <property type="entry name" value="SH3"/>
    <property type="match status" value="1"/>
</dbReference>
<keyword evidence="6" id="KW-0808">Transferase</keyword>
<accession>A0A8B6GM96</accession>
<dbReference type="InterPro" id="IPR011993">
    <property type="entry name" value="PH-like_dom_sf"/>
</dbReference>
<feature type="compositionally biased region" description="Basic and acidic residues" evidence="4">
    <location>
        <begin position="655"/>
        <end position="686"/>
    </location>
</feature>
<evidence type="ECO:0000259" key="5">
    <source>
        <dbReference type="PROSITE" id="PS50002"/>
    </source>
</evidence>
<dbReference type="InterPro" id="IPR001452">
    <property type="entry name" value="SH3_domain"/>
</dbReference>
<dbReference type="InterPro" id="IPR013625">
    <property type="entry name" value="PTB"/>
</dbReference>
<keyword evidence="2 3" id="KW-0728">SH3 domain</keyword>
<dbReference type="Pfam" id="PF18016">
    <property type="entry name" value="SAM_3"/>
    <property type="match status" value="1"/>
</dbReference>
<dbReference type="Proteomes" id="UP000596742">
    <property type="component" value="Unassembled WGS sequence"/>
</dbReference>
<dbReference type="EMBL" id="UYJE01008665">
    <property type="protein sequence ID" value="VDI65852.1"/>
    <property type="molecule type" value="Genomic_DNA"/>
</dbReference>
<dbReference type="GO" id="GO:0005886">
    <property type="term" value="C:plasma membrane"/>
    <property type="evidence" value="ECO:0007669"/>
    <property type="project" value="TreeGrafter"/>
</dbReference>
<dbReference type="Gene3D" id="2.30.30.40">
    <property type="entry name" value="SH3 Domains"/>
    <property type="match status" value="1"/>
</dbReference>
<dbReference type="InterPro" id="IPR036028">
    <property type="entry name" value="SH3-like_dom_sf"/>
</dbReference>
<gene>
    <name evidence="6" type="ORF">MGAL_10B049922</name>
</gene>
<dbReference type="InterPro" id="IPR055093">
    <property type="entry name" value="EPS8_2nd"/>
</dbReference>
<proteinExistence type="inferred from homology"/>
<dbReference type="GO" id="GO:0003779">
    <property type="term" value="F:actin binding"/>
    <property type="evidence" value="ECO:0007669"/>
    <property type="project" value="TreeGrafter"/>
</dbReference>
<dbReference type="Pfam" id="PF22975">
    <property type="entry name" value="EPS8_2nd"/>
    <property type="match status" value="1"/>
</dbReference>
<evidence type="ECO:0000256" key="3">
    <source>
        <dbReference type="PROSITE-ProRule" id="PRU00192"/>
    </source>
</evidence>
<evidence type="ECO:0000313" key="6">
    <source>
        <dbReference type="EMBL" id="VDI65852.1"/>
    </source>
</evidence>
<feature type="region of interest" description="Disordered" evidence="4">
    <location>
        <begin position="261"/>
        <end position="287"/>
    </location>
</feature>
<feature type="compositionally biased region" description="Basic and acidic residues" evidence="4">
    <location>
        <begin position="617"/>
        <end position="629"/>
    </location>
</feature>
<feature type="compositionally biased region" description="Basic and acidic residues" evidence="4">
    <location>
        <begin position="547"/>
        <end position="556"/>
    </location>
</feature>
<organism evidence="6 7">
    <name type="scientific">Mytilus galloprovincialis</name>
    <name type="common">Mediterranean mussel</name>
    <dbReference type="NCBI Taxonomy" id="29158"/>
    <lineage>
        <taxon>Eukaryota</taxon>
        <taxon>Metazoa</taxon>
        <taxon>Spiralia</taxon>
        <taxon>Lophotrochozoa</taxon>
        <taxon>Mollusca</taxon>
        <taxon>Bivalvia</taxon>
        <taxon>Autobranchia</taxon>
        <taxon>Pteriomorphia</taxon>
        <taxon>Mytilida</taxon>
        <taxon>Mytiloidea</taxon>
        <taxon>Mytilidae</taxon>
        <taxon>Mytilinae</taxon>
        <taxon>Mytilus</taxon>
    </lineage>
</organism>
<keyword evidence="6" id="KW-0418">Kinase</keyword>
<reference evidence="6" key="1">
    <citation type="submission" date="2018-11" db="EMBL/GenBank/DDBJ databases">
        <authorList>
            <person name="Alioto T."/>
            <person name="Alioto T."/>
        </authorList>
    </citation>
    <scope>NUCLEOTIDE SEQUENCE</scope>
</reference>
<dbReference type="Gene3D" id="1.10.150.50">
    <property type="entry name" value="Transcription Factor, Ets-1"/>
    <property type="match status" value="1"/>
</dbReference>
<feature type="compositionally biased region" description="Pro residues" evidence="4">
    <location>
        <begin position="190"/>
        <end position="202"/>
    </location>
</feature>
<dbReference type="OrthoDB" id="4680325at2759"/>
<feature type="compositionally biased region" description="Basic and acidic residues" evidence="4">
    <location>
        <begin position="929"/>
        <end position="939"/>
    </location>
</feature>
<feature type="region of interest" description="Disordered" evidence="4">
    <location>
        <begin position="184"/>
        <end position="228"/>
    </location>
</feature>
<keyword evidence="6" id="KW-0675">Receptor</keyword>
<dbReference type="InterPro" id="IPR013761">
    <property type="entry name" value="SAM/pointed_sf"/>
</dbReference>
<feature type="compositionally biased region" description="Basic residues" evidence="4">
    <location>
        <begin position="266"/>
        <end position="275"/>
    </location>
</feature>
<sequence length="988" mass="113082">MPGVTPHGMDYHHNYGGMNGHDRGYGYGPRNGYGGPEIDQHSMDRFDNTRDMEPTFELDHLATYSSKSGVMKPEDGLRKLRGMESTTGIWTMRCVMIIERKNLIVIDKGNGEELERFPLELVHEPTAIFKEDKREVYTNLIMFTMLENPGKYSSRCDMHIFQSINAPAQDIVDELLAAKEGRPKLFQSSIPPPPMGPAPDPPGGNRGGNYGQSQYRASYTEPPGGQNESLERDVQILNSCFDDIEKFVARLQQAAEAYKELENRKRERQSHKKKNDRAPPPRDGMLNMRARPPPGDDFIDIFQKIKCAFNLLSKLKAHIHDPNAPELVHFIFTPLSLIYEASRDPVHVGIDLASKAVAPLLTREAKELLLNCLTSKELELWQLLGRNWTTSEDEYPGHVEAFCPRFYNGWTPAPSSQQMIRQLPPPREEPRDDYRATKDDFRATRDNYGSTNYGRTQPEEPSYSRTRREEEPSYHTGPIGASSRIGQSFRPEEDDHYRREPMYDRKHPSTPPPGAVTNPNVAKYQEYVEKHIDRNQDAHRYSGNKSRGQENQEYKEELRRKNAKIYEAVHERTGRNQKEITVEKGDILEVLDDSRNWWRLRNYKGDSGYAPYTILRDAGDDRNDIDRNGGRRGSIGGYSGNINQSNHIPVAPPPPRKDEEEFVREIKPTRHIRNDSDGRSDGSDRYRKGRRQDKRSSSSDPYGSRDDTPDSSDADNFSGSYDGSIEDRVERRRSNNKRNERQTSIKPALKNRNSGELKRAGESRGYQNRSFEEEPNRHRTRTPPPPPSFVPPPPPENRPPSASKKYNPPGQANKRQQDQLHNELSQRLSGKPAVKSKPQNPNVYLSTKSSAKEVVEWLYSKSFSQKCIDVLRGYNGHDLLRMKMKDLERLINHDEAQRLDGHLTLQKNMSGYKTQGPKELQAILQQRKQKADTHDDDVGRPPSFAPESPDYSDDNSEASEEDFGNAGKTLRALLQHQRKKITSHRYEQ</sequence>
<feature type="compositionally biased region" description="Basic residues" evidence="4">
    <location>
        <begin position="976"/>
        <end position="988"/>
    </location>
</feature>
<feature type="region of interest" description="Disordered" evidence="4">
    <location>
        <begin position="615"/>
        <end position="845"/>
    </location>
</feature>
<dbReference type="Pfam" id="PF08416">
    <property type="entry name" value="PTB"/>
    <property type="match status" value="1"/>
</dbReference>
<dbReference type="AlphaFoldDB" id="A0A8B6GM96"/>
<dbReference type="InterPro" id="IPR041418">
    <property type="entry name" value="SAM_3"/>
</dbReference>
<keyword evidence="7" id="KW-1185">Reference proteome</keyword>
<dbReference type="PANTHER" id="PTHR12287:SF23">
    <property type="entry name" value="AROUSER, ISOFORM A-RELATED"/>
    <property type="match status" value="1"/>
</dbReference>
<dbReference type="InterPro" id="IPR039801">
    <property type="entry name" value="EPS8-like"/>
</dbReference>
<feature type="region of interest" description="Disordered" evidence="4">
    <location>
        <begin position="533"/>
        <end position="556"/>
    </location>
</feature>
<feature type="region of interest" description="Disordered" evidence="4">
    <location>
        <begin position="924"/>
        <end position="988"/>
    </location>
</feature>
<dbReference type="SUPFAM" id="SSF50729">
    <property type="entry name" value="PH domain-like"/>
    <property type="match status" value="1"/>
</dbReference>
<dbReference type="GO" id="GO:0035023">
    <property type="term" value="P:regulation of Rho protein signal transduction"/>
    <property type="evidence" value="ECO:0007669"/>
    <property type="project" value="TreeGrafter"/>
</dbReference>
<comment type="caution">
    <text evidence="6">The sequence shown here is derived from an EMBL/GenBank/DDBJ whole genome shotgun (WGS) entry which is preliminary data.</text>
</comment>
<comment type="similarity">
    <text evidence="1">Belongs to the EPS8 family.</text>
</comment>
<feature type="compositionally biased region" description="Basic and acidic residues" evidence="4">
    <location>
        <begin position="725"/>
        <end position="743"/>
    </location>
</feature>
<evidence type="ECO:0000256" key="1">
    <source>
        <dbReference type="ARBA" id="ARBA00006197"/>
    </source>
</evidence>
<dbReference type="GO" id="GO:0016301">
    <property type="term" value="F:kinase activity"/>
    <property type="evidence" value="ECO:0007669"/>
    <property type="project" value="UniProtKB-KW"/>
</dbReference>
<feature type="domain" description="SH3" evidence="5">
    <location>
        <begin position="561"/>
        <end position="620"/>
    </location>
</feature>
<dbReference type="GO" id="GO:0007266">
    <property type="term" value="P:Rho protein signal transduction"/>
    <property type="evidence" value="ECO:0007669"/>
    <property type="project" value="TreeGrafter"/>
</dbReference>
<protein>
    <submittedName>
        <fullName evidence="6">Epidermal growth factor receptor kinase substrate 8</fullName>
    </submittedName>
</protein>
<feature type="region of interest" description="Disordered" evidence="4">
    <location>
        <begin position="413"/>
        <end position="493"/>
    </location>
</feature>
<feature type="compositionally biased region" description="Acidic residues" evidence="4">
    <location>
        <begin position="950"/>
        <end position="963"/>
    </location>
</feature>
<evidence type="ECO:0000256" key="4">
    <source>
        <dbReference type="SAM" id="MobiDB-lite"/>
    </source>
</evidence>
<name>A0A8B6GM96_MYTGA</name>
<dbReference type="SUPFAM" id="SSF50044">
    <property type="entry name" value="SH3-domain"/>
    <property type="match status" value="1"/>
</dbReference>
<evidence type="ECO:0000313" key="7">
    <source>
        <dbReference type="Proteomes" id="UP000596742"/>
    </source>
</evidence>
<feature type="compositionally biased region" description="Basic and acidic residues" evidence="4">
    <location>
        <begin position="426"/>
        <end position="445"/>
    </location>
</feature>
<dbReference type="SUPFAM" id="SSF47769">
    <property type="entry name" value="SAM/Pointed domain"/>
    <property type="match status" value="1"/>
</dbReference>